<dbReference type="SMART" id="SM00419">
    <property type="entry name" value="HTH_CRP"/>
    <property type="match status" value="1"/>
</dbReference>
<dbReference type="InterPro" id="IPR036390">
    <property type="entry name" value="WH_DNA-bd_sf"/>
</dbReference>
<evidence type="ECO:0000256" key="2">
    <source>
        <dbReference type="ARBA" id="ARBA00023125"/>
    </source>
</evidence>
<comment type="caution">
    <text evidence="6">The sequence shown here is derived from an EMBL/GenBank/DDBJ whole genome shotgun (WGS) entry which is preliminary data.</text>
</comment>
<evidence type="ECO:0000259" key="4">
    <source>
        <dbReference type="PROSITE" id="PS50042"/>
    </source>
</evidence>
<feature type="domain" description="HTH crp-type" evidence="5">
    <location>
        <begin position="143"/>
        <end position="215"/>
    </location>
</feature>
<dbReference type="PROSITE" id="PS51063">
    <property type="entry name" value="HTH_CRP_2"/>
    <property type="match status" value="1"/>
</dbReference>
<dbReference type="SMART" id="SM00100">
    <property type="entry name" value="cNMP"/>
    <property type="match status" value="1"/>
</dbReference>
<dbReference type="Pfam" id="PF00027">
    <property type="entry name" value="cNMP_binding"/>
    <property type="match status" value="1"/>
</dbReference>
<proteinExistence type="predicted"/>
<feature type="domain" description="Cyclic nucleotide-binding" evidence="4">
    <location>
        <begin position="9"/>
        <end position="129"/>
    </location>
</feature>
<keyword evidence="3" id="KW-0804">Transcription</keyword>
<protein>
    <submittedName>
        <fullName evidence="6">Crp/Fnr family transcriptional regulator</fullName>
    </submittedName>
</protein>
<dbReference type="InterPro" id="IPR050397">
    <property type="entry name" value="Env_Response_Regulators"/>
</dbReference>
<dbReference type="InterPro" id="IPR012318">
    <property type="entry name" value="HTH_CRP"/>
</dbReference>
<dbReference type="Gene3D" id="1.10.10.10">
    <property type="entry name" value="Winged helix-like DNA-binding domain superfamily/Winged helix DNA-binding domain"/>
    <property type="match status" value="1"/>
</dbReference>
<dbReference type="EMBL" id="JAVQLW010000005">
    <property type="protein sequence ID" value="MDS9469913.1"/>
    <property type="molecule type" value="Genomic_DNA"/>
</dbReference>
<evidence type="ECO:0000256" key="3">
    <source>
        <dbReference type="ARBA" id="ARBA00023163"/>
    </source>
</evidence>
<dbReference type="InterPro" id="IPR018490">
    <property type="entry name" value="cNMP-bd_dom_sf"/>
</dbReference>
<dbReference type="Gene3D" id="2.60.120.10">
    <property type="entry name" value="Jelly Rolls"/>
    <property type="match status" value="1"/>
</dbReference>
<reference evidence="7" key="1">
    <citation type="submission" date="2023-07" db="EMBL/GenBank/DDBJ databases">
        <title>Paracoccus sp. MBLB3053 whole genome sequence.</title>
        <authorList>
            <person name="Hwang C.Y."/>
            <person name="Cho E.-S."/>
            <person name="Seo M.-J."/>
        </authorList>
    </citation>
    <scope>NUCLEOTIDE SEQUENCE [LARGE SCALE GENOMIC DNA]</scope>
    <source>
        <strain evidence="7">MBLB3053</strain>
    </source>
</reference>
<dbReference type="CDD" id="cd00038">
    <property type="entry name" value="CAP_ED"/>
    <property type="match status" value="1"/>
</dbReference>
<dbReference type="PROSITE" id="PS50042">
    <property type="entry name" value="CNMP_BINDING_3"/>
    <property type="match status" value="1"/>
</dbReference>
<dbReference type="Proteomes" id="UP001269144">
    <property type="component" value="Unassembled WGS sequence"/>
</dbReference>
<evidence type="ECO:0000259" key="5">
    <source>
        <dbReference type="PROSITE" id="PS51063"/>
    </source>
</evidence>
<keyword evidence="1" id="KW-0805">Transcription regulation</keyword>
<dbReference type="InterPro" id="IPR000595">
    <property type="entry name" value="cNMP-bd_dom"/>
</dbReference>
<name>A0ABU2HXX8_9RHOB</name>
<dbReference type="SUPFAM" id="SSF51206">
    <property type="entry name" value="cAMP-binding domain-like"/>
    <property type="match status" value="1"/>
</dbReference>
<dbReference type="PANTHER" id="PTHR24567">
    <property type="entry name" value="CRP FAMILY TRANSCRIPTIONAL REGULATORY PROTEIN"/>
    <property type="match status" value="1"/>
</dbReference>
<accession>A0ABU2HXX8</accession>
<dbReference type="Pfam" id="PF13545">
    <property type="entry name" value="HTH_Crp_2"/>
    <property type="match status" value="1"/>
</dbReference>
<evidence type="ECO:0000313" key="6">
    <source>
        <dbReference type="EMBL" id="MDS9469913.1"/>
    </source>
</evidence>
<dbReference type="SUPFAM" id="SSF46785">
    <property type="entry name" value="Winged helix' DNA-binding domain"/>
    <property type="match status" value="1"/>
</dbReference>
<sequence>MVELENLNWFAGLSVERLSGISSACLQRAVDQGQRIMEQGDPGHTVLFVLSGQVLAVQWTQNGREIVYSDLGPGSAFGELSVISGTTRSLSLYARTACSLLEMPGHIFMQLVETEPTVRHAVMQTMVGRIHDLTARVQELTSLGVEDRLRAYLLRMALEQGGLQSGRILDNLPTHAEIANIVGANREAVSRGLATLNRKGIIESGRRFLRILQPDALLGPSS</sequence>
<evidence type="ECO:0000256" key="1">
    <source>
        <dbReference type="ARBA" id="ARBA00023015"/>
    </source>
</evidence>
<dbReference type="PANTHER" id="PTHR24567:SF68">
    <property type="entry name" value="DNA-BINDING TRANSCRIPTIONAL DUAL REGULATOR CRP"/>
    <property type="match status" value="1"/>
</dbReference>
<dbReference type="InterPro" id="IPR036388">
    <property type="entry name" value="WH-like_DNA-bd_sf"/>
</dbReference>
<dbReference type="RefSeq" id="WP_311162684.1">
    <property type="nucleotide sequence ID" value="NZ_JAVQLW010000005.1"/>
</dbReference>
<organism evidence="6 7">
    <name type="scientific">Paracoccus aurantius</name>
    <dbReference type="NCBI Taxonomy" id="3073814"/>
    <lineage>
        <taxon>Bacteria</taxon>
        <taxon>Pseudomonadati</taxon>
        <taxon>Pseudomonadota</taxon>
        <taxon>Alphaproteobacteria</taxon>
        <taxon>Rhodobacterales</taxon>
        <taxon>Paracoccaceae</taxon>
        <taxon>Paracoccus</taxon>
    </lineage>
</organism>
<keyword evidence="2" id="KW-0238">DNA-binding</keyword>
<gene>
    <name evidence="6" type="ORF">RGQ15_20400</name>
</gene>
<dbReference type="InterPro" id="IPR014710">
    <property type="entry name" value="RmlC-like_jellyroll"/>
</dbReference>
<evidence type="ECO:0000313" key="7">
    <source>
        <dbReference type="Proteomes" id="UP001269144"/>
    </source>
</evidence>
<keyword evidence="7" id="KW-1185">Reference proteome</keyword>